<protein>
    <submittedName>
        <fullName evidence="1">Uncharacterized protein</fullName>
    </submittedName>
</protein>
<keyword evidence="2" id="KW-1185">Reference proteome</keyword>
<organism evidence="1 2">
    <name type="scientific">Iris pallida</name>
    <name type="common">Sweet iris</name>
    <dbReference type="NCBI Taxonomy" id="29817"/>
    <lineage>
        <taxon>Eukaryota</taxon>
        <taxon>Viridiplantae</taxon>
        <taxon>Streptophyta</taxon>
        <taxon>Embryophyta</taxon>
        <taxon>Tracheophyta</taxon>
        <taxon>Spermatophyta</taxon>
        <taxon>Magnoliopsida</taxon>
        <taxon>Liliopsida</taxon>
        <taxon>Asparagales</taxon>
        <taxon>Iridaceae</taxon>
        <taxon>Iridoideae</taxon>
        <taxon>Irideae</taxon>
        <taxon>Iris</taxon>
    </lineage>
</organism>
<proteinExistence type="predicted"/>
<dbReference type="EMBL" id="JANAVB010019798">
    <property type="protein sequence ID" value="KAJ6828050.1"/>
    <property type="molecule type" value="Genomic_DNA"/>
</dbReference>
<dbReference type="AlphaFoldDB" id="A0AAX6GH81"/>
<sequence length="35" mass="4107">MYGTPYYCIFGALTSCNCYYLLEIEKIGLFMTIRD</sequence>
<evidence type="ECO:0000313" key="1">
    <source>
        <dbReference type="EMBL" id="KAJ6828050.1"/>
    </source>
</evidence>
<comment type="caution">
    <text evidence="1">The sequence shown here is derived from an EMBL/GenBank/DDBJ whole genome shotgun (WGS) entry which is preliminary data.</text>
</comment>
<evidence type="ECO:0000313" key="2">
    <source>
        <dbReference type="Proteomes" id="UP001140949"/>
    </source>
</evidence>
<reference evidence="1" key="2">
    <citation type="submission" date="2023-04" db="EMBL/GenBank/DDBJ databases">
        <authorList>
            <person name="Bruccoleri R.E."/>
            <person name="Oakeley E.J."/>
            <person name="Faust A.-M."/>
            <person name="Dessus-Babus S."/>
            <person name="Altorfer M."/>
            <person name="Burckhardt D."/>
            <person name="Oertli M."/>
            <person name="Naumann U."/>
            <person name="Petersen F."/>
            <person name="Wong J."/>
        </authorList>
    </citation>
    <scope>NUCLEOTIDE SEQUENCE</scope>
    <source>
        <strain evidence="1">GSM-AAB239-AS_SAM_17_03QT</strain>
        <tissue evidence="1">Leaf</tissue>
    </source>
</reference>
<gene>
    <name evidence="1" type="ORF">M6B38_364770</name>
</gene>
<dbReference type="Proteomes" id="UP001140949">
    <property type="component" value="Unassembled WGS sequence"/>
</dbReference>
<name>A0AAX6GH81_IRIPA</name>
<reference evidence="1" key="1">
    <citation type="journal article" date="2023" name="GigaByte">
        <title>Genome assembly of the bearded iris, Iris pallida Lam.</title>
        <authorList>
            <person name="Bruccoleri R.E."/>
            <person name="Oakeley E.J."/>
            <person name="Faust A.M.E."/>
            <person name="Altorfer M."/>
            <person name="Dessus-Babus S."/>
            <person name="Burckhardt D."/>
            <person name="Oertli M."/>
            <person name="Naumann U."/>
            <person name="Petersen F."/>
            <person name="Wong J."/>
        </authorList>
    </citation>
    <scope>NUCLEOTIDE SEQUENCE</scope>
    <source>
        <strain evidence="1">GSM-AAB239-AS_SAM_17_03QT</strain>
    </source>
</reference>
<accession>A0AAX6GH81</accession>